<organism evidence="2 3">
    <name type="scientific">Pseudomonas aeruginosa (strain UCBPP-PA14)</name>
    <dbReference type="NCBI Taxonomy" id="208963"/>
    <lineage>
        <taxon>Bacteria</taxon>
        <taxon>Pseudomonadati</taxon>
        <taxon>Pseudomonadota</taxon>
        <taxon>Gammaproteobacteria</taxon>
        <taxon>Pseudomonadales</taxon>
        <taxon>Pseudomonadaceae</taxon>
        <taxon>Pseudomonas</taxon>
    </lineage>
</organism>
<name>A0A0H2ZF99_PSEAB</name>
<dbReference type="Proteomes" id="UP000000653">
    <property type="component" value="Chromosome"/>
</dbReference>
<keyword evidence="1" id="KW-0812">Transmembrane</keyword>
<reference evidence="2 3" key="1">
    <citation type="journal article" date="2006" name="Genome Biol.">
        <title>Genomic analysis reveals that Pseudomonas aeruginosa virulence is combinatorial.</title>
        <authorList>
            <person name="Lee D.G."/>
            <person name="Urbach J.M."/>
            <person name="Wu G."/>
            <person name="Liberati N.T."/>
            <person name="Feinbaum R.L."/>
            <person name="Miyata S."/>
            <person name="Diggins L.T."/>
            <person name="He J."/>
            <person name="Saucier M."/>
            <person name="Deziel E."/>
            <person name="Friedman L."/>
            <person name="Li L."/>
            <person name="Grills G."/>
            <person name="Montgomery K."/>
            <person name="Kucherlapati R."/>
            <person name="Rahme L.G."/>
            <person name="Ausubel F.M."/>
        </authorList>
    </citation>
    <scope>NUCLEOTIDE SEQUENCE [LARGE SCALE GENOMIC DNA]</scope>
    <source>
        <strain evidence="2 3">UCBPP-PA14</strain>
    </source>
</reference>
<accession>A0A0H2ZF99</accession>
<evidence type="ECO:0000256" key="1">
    <source>
        <dbReference type="SAM" id="Phobius"/>
    </source>
</evidence>
<protein>
    <recommendedName>
        <fullName evidence="4">VCBS repeat-containing protein</fullName>
    </recommendedName>
</protein>
<evidence type="ECO:0000313" key="2">
    <source>
        <dbReference type="EMBL" id="ABJ13100.1"/>
    </source>
</evidence>
<dbReference type="EMBL" id="CP000438">
    <property type="protein sequence ID" value="ABJ13100.1"/>
    <property type="molecule type" value="Genomic_DNA"/>
</dbReference>
<feature type="transmembrane region" description="Helical" evidence="1">
    <location>
        <begin position="13"/>
        <end position="34"/>
    </location>
</feature>
<dbReference type="InterPro" id="IPR028994">
    <property type="entry name" value="Integrin_alpha_N"/>
</dbReference>
<gene>
    <name evidence="2" type="ordered locus">PA14_14420</name>
</gene>
<evidence type="ECO:0000313" key="3">
    <source>
        <dbReference type="Proteomes" id="UP000000653"/>
    </source>
</evidence>
<keyword evidence="1" id="KW-0472">Membrane</keyword>
<dbReference type="AlphaFoldDB" id="A0A0H2ZF99"/>
<dbReference type="KEGG" id="pau:PA14_14420"/>
<sequence length="159" mass="16404">MGVGSGGCMVGRWSAWIVAVAICLMVGDATAAGWRSANFRVYSGDYNGDGQPDLYLKAVTSVVVVGGEVATPIPLLPPLKNVVLLRNGASYSALYDPPAADLNAVAWTAAPYQSFIGDLNRDGILDLVLQPNDSSDSLLIVSGNPSAHGVLQVASGTGR</sequence>
<proteinExistence type="predicted"/>
<evidence type="ECO:0008006" key="4">
    <source>
        <dbReference type="Google" id="ProtNLM"/>
    </source>
</evidence>
<dbReference type="HOGENOM" id="CLU_1883935_0_0_6"/>
<dbReference type="SUPFAM" id="SSF69318">
    <property type="entry name" value="Integrin alpha N-terminal domain"/>
    <property type="match status" value="1"/>
</dbReference>
<keyword evidence="1" id="KW-1133">Transmembrane helix</keyword>